<dbReference type="GO" id="GO:0005829">
    <property type="term" value="C:cytosol"/>
    <property type="evidence" value="ECO:0007669"/>
    <property type="project" value="TreeGrafter"/>
</dbReference>
<dbReference type="PRINTS" id="PR00413">
    <property type="entry name" value="HADHALOGNASE"/>
</dbReference>
<dbReference type="InterPro" id="IPR023198">
    <property type="entry name" value="PGP-like_dom2"/>
</dbReference>
<gene>
    <name evidence="1" type="ORF">B1H20_29945</name>
</gene>
<dbReference type="STRING" id="1935.B1H20_29945"/>
<dbReference type="SUPFAM" id="SSF56784">
    <property type="entry name" value="HAD-like"/>
    <property type="match status" value="1"/>
</dbReference>
<evidence type="ECO:0000313" key="1">
    <source>
        <dbReference type="EMBL" id="ARF65161.1"/>
    </source>
</evidence>
<name>A0A1V0UJ09_STRVN</name>
<dbReference type="InterPro" id="IPR036412">
    <property type="entry name" value="HAD-like_sf"/>
</dbReference>
<dbReference type="NCBIfam" id="TIGR01549">
    <property type="entry name" value="HAD-SF-IA-v1"/>
    <property type="match status" value="1"/>
</dbReference>
<dbReference type="KEGG" id="svu:B1H20_29945"/>
<evidence type="ECO:0008006" key="3">
    <source>
        <dbReference type="Google" id="ProtNLM"/>
    </source>
</evidence>
<dbReference type="PANTHER" id="PTHR43434:SF1">
    <property type="entry name" value="PHOSPHOGLYCOLATE PHOSPHATASE"/>
    <property type="match status" value="1"/>
</dbReference>
<dbReference type="AlphaFoldDB" id="A0A1V0UJ09"/>
<dbReference type="SFLD" id="SFLDS00003">
    <property type="entry name" value="Haloacid_Dehalogenase"/>
    <property type="match status" value="1"/>
</dbReference>
<proteinExistence type="predicted"/>
<organism evidence="1 2">
    <name type="scientific">Streptomyces violaceoruber</name>
    <dbReference type="NCBI Taxonomy" id="1935"/>
    <lineage>
        <taxon>Bacteria</taxon>
        <taxon>Bacillati</taxon>
        <taxon>Actinomycetota</taxon>
        <taxon>Actinomycetes</taxon>
        <taxon>Kitasatosporales</taxon>
        <taxon>Streptomycetaceae</taxon>
        <taxon>Streptomyces</taxon>
        <taxon>Streptomyces violaceoruber group</taxon>
    </lineage>
</organism>
<dbReference type="Gene3D" id="1.10.150.240">
    <property type="entry name" value="Putative phosphatase, domain 2"/>
    <property type="match status" value="1"/>
</dbReference>
<accession>A0A1V0UJ09</accession>
<dbReference type="GeneID" id="63983777"/>
<dbReference type="InterPro" id="IPR006439">
    <property type="entry name" value="HAD-SF_hydro_IA"/>
</dbReference>
<dbReference type="InterPro" id="IPR023214">
    <property type="entry name" value="HAD_sf"/>
</dbReference>
<sequence>MTPPTSLPDTPPGAVVFDLDGVLLDTTENMRHAFAAVWAAAGRPGAAPFESFLTHMGAPLHVILEKFRLTADYAPVYAAASSARLDLVLPYPGVTEVLRTLRTAGVPVGVATGKSHQRAVEALRSGGLYELLDVVVGSDQVSLPKPDAEILHTALSLLPGAPHAGERAVFIGDSVLDLRCGHAARVPTIAAGWGQSSRATLLAEGPGAFAATPRDLAGLLALSPAGPGLREVPVG</sequence>
<dbReference type="SFLD" id="SFLDG01129">
    <property type="entry name" value="C1.5:_HAD__Beta-PGM__Phosphata"/>
    <property type="match status" value="1"/>
</dbReference>
<dbReference type="OrthoDB" id="9793014at2"/>
<dbReference type="PANTHER" id="PTHR43434">
    <property type="entry name" value="PHOSPHOGLYCOLATE PHOSPHATASE"/>
    <property type="match status" value="1"/>
</dbReference>
<dbReference type="Proteomes" id="UP000192445">
    <property type="component" value="Chromosome"/>
</dbReference>
<reference evidence="1 2" key="1">
    <citation type="submission" date="2017-03" db="EMBL/GenBank/DDBJ databases">
        <title>Complete Genome Sequence of a natural compounds producer, Streptomyces violaceus S21.</title>
        <authorList>
            <person name="Zhong C."/>
            <person name="Zhao Z."/>
            <person name="Fu J."/>
            <person name="Zong G."/>
            <person name="Qin R."/>
            <person name="Cao G."/>
        </authorList>
    </citation>
    <scope>NUCLEOTIDE SEQUENCE [LARGE SCALE GENOMIC DNA]</scope>
    <source>
        <strain evidence="1 2">S21</strain>
    </source>
</reference>
<dbReference type="EMBL" id="CP020570">
    <property type="protein sequence ID" value="ARF65161.1"/>
    <property type="molecule type" value="Genomic_DNA"/>
</dbReference>
<dbReference type="GO" id="GO:0008967">
    <property type="term" value="F:phosphoglycolate phosphatase activity"/>
    <property type="evidence" value="ECO:0007669"/>
    <property type="project" value="TreeGrafter"/>
</dbReference>
<evidence type="ECO:0000313" key="2">
    <source>
        <dbReference type="Proteomes" id="UP000192445"/>
    </source>
</evidence>
<dbReference type="InterPro" id="IPR041492">
    <property type="entry name" value="HAD_2"/>
</dbReference>
<protein>
    <recommendedName>
        <fullName evidence="3">Phosphoglycolate phosphatase</fullName>
    </recommendedName>
</protein>
<dbReference type="InterPro" id="IPR050155">
    <property type="entry name" value="HAD-like_hydrolase_sf"/>
</dbReference>
<dbReference type="Pfam" id="PF13419">
    <property type="entry name" value="HAD_2"/>
    <property type="match status" value="1"/>
</dbReference>
<dbReference type="RefSeq" id="WP_050493896.1">
    <property type="nucleotide sequence ID" value="NZ_CP020570.1"/>
</dbReference>
<dbReference type="Gene3D" id="3.40.50.1000">
    <property type="entry name" value="HAD superfamily/HAD-like"/>
    <property type="match status" value="1"/>
</dbReference>
<dbReference type="GO" id="GO:0006281">
    <property type="term" value="P:DNA repair"/>
    <property type="evidence" value="ECO:0007669"/>
    <property type="project" value="TreeGrafter"/>
</dbReference>